<comment type="caution">
    <text evidence="1">The sequence shown here is derived from an EMBL/GenBank/DDBJ whole genome shotgun (WGS) entry which is preliminary data.</text>
</comment>
<proteinExistence type="predicted"/>
<dbReference type="Proteomes" id="UP001589773">
    <property type="component" value="Unassembled WGS sequence"/>
</dbReference>
<dbReference type="RefSeq" id="WP_379678058.1">
    <property type="nucleotide sequence ID" value="NZ_JBHLWP010000006.1"/>
</dbReference>
<accession>A0ABV6FCK2</accession>
<name>A0ABV6FCK2_9BURK</name>
<keyword evidence="2" id="KW-1185">Reference proteome</keyword>
<evidence type="ECO:0000313" key="2">
    <source>
        <dbReference type="Proteomes" id="UP001589773"/>
    </source>
</evidence>
<gene>
    <name evidence="1" type="ORF">ACFFJK_05095</name>
</gene>
<dbReference type="EMBL" id="JBHLWP010000006">
    <property type="protein sequence ID" value="MFC0251258.1"/>
    <property type="molecule type" value="Genomic_DNA"/>
</dbReference>
<protein>
    <submittedName>
        <fullName evidence="1">Uncharacterized protein</fullName>
    </submittedName>
</protein>
<evidence type="ECO:0000313" key="1">
    <source>
        <dbReference type="EMBL" id="MFC0251258.1"/>
    </source>
</evidence>
<sequence length="54" mass="6038">MKKVANILPEQQDDPALGTYADVWRCIEGTPCCVIDETGRLLNSAELENDCELR</sequence>
<reference evidence="1 2" key="1">
    <citation type="submission" date="2024-09" db="EMBL/GenBank/DDBJ databases">
        <authorList>
            <person name="Sun Q."/>
            <person name="Mori K."/>
        </authorList>
    </citation>
    <scope>NUCLEOTIDE SEQUENCE [LARGE SCALE GENOMIC DNA]</scope>
    <source>
        <strain evidence="1 2">CCM 7792</strain>
    </source>
</reference>
<organism evidence="1 2">
    <name type="scientific">Massilia consociata</name>
    <dbReference type="NCBI Taxonomy" id="760117"/>
    <lineage>
        <taxon>Bacteria</taxon>
        <taxon>Pseudomonadati</taxon>
        <taxon>Pseudomonadota</taxon>
        <taxon>Betaproteobacteria</taxon>
        <taxon>Burkholderiales</taxon>
        <taxon>Oxalobacteraceae</taxon>
        <taxon>Telluria group</taxon>
        <taxon>Massilia</taxon>
    </lineage>
</organism>